<name>A0A2W5QJP2_VARPD</name>
<gene>
    <name evidence="1" type="ORF">DI563_04390</name>
</gene>
<dbReference type="Gene3D" id="2.60.120.10">
    <property type="entry name" value="Jelly Rolls"/>
    <property type="match status" value="1"/>
</dbReference>
<organism evidence="1 2">
    <name type="scientific">Variovorax paradoxus</name>
    <dbReference type="NCBI Taxonomy" id="34073"/>
    <lineage>
        <taxon>Bacteria</taxon>
        <taxon>Pseudomonadati</taxon>
        <taxon>Pseudomonadota</taxon>
        <taxon>Betaproteobacteria</taxon>
        <taxon>Burkholderiales</taxon>
        <taxon>Comamonadaceae</taxon>
        <taxon>Variovorax</taxon>
    </lineage>
</organism>
<dbReference type="Pfam" id="PF05962">
    <property type="entry name" value="HutD"/>
    <property type="match status" value="1"/>
</dbReference>
<dbReference type="PANTHER" id="PTHR37943:SF1">
    <property type="entry name" value="PROTEIN VES"/>
    <property type="match status" value="1"/>
</dbReference>
<evidence type="ECO:0000313" key="2">
    <source>
        <dbReference type="Proteomes" id="UP000249135"/>
    </source>
</evidence>
<reference evidence="1 2" key="1">
    <citation type="submission" date="2017-08" db="EMBL/GenBank/DDBJ databases">
        <title>Infants hospitalized years apart are colonized by the same room-sourced microbial strains.</title>
        <authorList>
            <person name="Brooks B."/>
            <person name="Olm M.R."/>
            <person name="Firek B.A."/>
            <person name="Baker R."/>
            <person name="Thomas B.C."/>
            <person name="Morowitz M.J."/>
            <person name="Banfield J.F."/>
        </authorList>
    </citation>
    <scope>NUCLEOTIDE SEQUENCE [LARGE SCALE GENOMIC DNA]</scope>
    <source>
        <strain evidence="1">S2_005_003_R2_41</strain>
    </source>
</reference>
<dbReference type="AlphaFoldDB" id="A0A2W5QJP2"/>
<dbReference type="CDD" id="cd20293">
    <property type="entry name" value="cupin_HutD_N"/>
    <property type="match status" value="1"/>
</dbReference>
<dbReference type="InterPro" id="IPR010282">
    <property type="entry name" value="Uncharacterised_HutD/Ves"/>
</dbReference>
<protein>
    <submittedName>
        <fullName evidence="1">Histidine utilization protein HutD</fullName>
    </submittedName>
</protein>
<sequence>MPYERFKLHELPVSPWKNGGGSTREILCWPRGADMHGFDWRVSVAHIAAPGPFSPFPGVDRTIVLLDGDGVWLEGEGVRHRLETRYDPFAFSGDVPLRCELLGGPSTDFNVMARREGGSATVSVFSQAHRMPRCTYGLVLSVQGHYHLRGAGLLKTGDGLWWAEQPQAWQLTPASRDARLIAVRWEPRISE</sequence>
<dbReference type="Proteomes" id="UP000249135">
    <property type="component" value="Unassembled WGS sequence"/>
</dbReference>
<accession>A0A2W5QJP2</accession>
<comment type="caution">
    <text evidence="1">The sequence shown here is derived from an EMBL/GenBank/DDBJ whole genome shotgun (WGS) entry which is preliminary data.</text>
</comment>
<dbReference type="SUPFAM" id="SSF51182">
    <property type="entry name" value="RmlC-like cupins"/>
    <property type="match status" value="1"/>
</dbReference>
<evidence type="ECO:0000313" key="1">
    <source>
        <dbReference type="EMBL" id="PZQ77246.1"/>
    </source>
</evidence>
<dbReference type="InterPro" id="IPR014710">
    <property type="entry name" value="RmlC-like_jellyroll"/>
</dbReference>
<dbReference type="PANTHER" id="PTHR37943">
    <property type="entry name" value="PROTEIN VES"/>
    <property type="match status" value="1"/>
</dbReference>
<proteinExistence type="predicted"/>
<dbReference type="InterPro" id="IPR011051">
    <property type="entry name" value="RmlC_Cupin_sf"/>
</dbReference>
<dbReference type="EMBL" id="QFPP01000026">
    <property type="protein sequence ID" value="PZQ77246.1"/>
    <property type="molecule type" value="Genomic_DNA"/>
</dbReference>